<dbReference type="EMBL" id="VKHP01000006">
    <property type="protein sequence ID" value="NEU94787.1"/>
    <property type="molecule type" value="Genomic_DNA"/>
</dbReference>
<organism evidence="1 2">
    <name type="scientific">Bradyrhizobium uaiense</name>
    <dbReference type="NCBI Taxonomy" id="2594946"/>
    <lineage>
        <taxon>Bacteria</taxon>
        <taxon>Pseudomonadati</taxon>
        <taxon>Pseudomonadota</taxon>
        <taxon>Alphaproteobacteria</taxon>
        <taxon>Hyphomicrobiales</taxon>
        <taxon>Nitrobacteraceae</taxon>
        <taxon>Bradyrhizobium</taxon>
    </lineage>
</organism>
<proteinExistence type="predicted"/>
<dbReference type="RefSeq" id="WP_163150431.1">
    <property type="nucleotide sequence ID" value="NZ_VKHP01000006.1"/>
</dbReference>
<dbReference type="InterPro" id="IPR010260">
    <property type="entry name" value="AlpA"/>
</dbReference>
<reference evidence="1 2" key="1">
    <citation type="journal article" date="2020" name="Arch. Microbiol.">
        <title>Bradyrhizobium uaiense sp. nov., a new highly efficient cowpea symbiont.</title>
        <authorList>
            <person name="Cabral Michel D."/>
            <person name="Azarias Guimaraes A."/>
            <person name="Martins da Costa E."/>
            <person name="Soares de Carvalho T."/>
            <person name="Balsanelli E."/>
            <person name="Willems A."/>
            <person name="Maltempi de Souza E."/>
            <person name="de Souza Moreira F.M."/>
        </authorList>
    </citation>
    <scope>NUCLEOTIDE SEQUENCE [LARGE SCALE GENOMIC DNA]</scope>
    <source>
        <strain evidence="1 2">UFLA 03-164</strain>
    </source>
</reference>
<dbReference type="Proteomes" id="UP000468531">
    <property type="component" value="Unassembled WGS sequence"/>
</dbReference>
<accession>A0A6P1B8B8</accession>
<keyword evidence="2" id="KW-1185">Reference proteome</keyword>
<comment type="caution">
    <text evidence="1">The sequence shown here is derived from an EMBL/GenBank/DDBJ whole genome shotgun (WGS) entry which is preliminary data.</text>
</comment>
<dbReference type="AlphaFoldDB" id="A0A6P1B8B8"/>
<sequence>MAIRKVLRLPAVLDATGWAKPTLYRKISEGKFPAGRKLDPDARAIVWFEDEVEAFQRAAVSATEATA</sequence>
<dbReference type="Gene3D" id="1.10.238.160">
    <property type="match status" value="1"/>
</dbReference>
<name>A0A6P1B8B8_9BRAD</name>
<evidence type="ECO:0000313" key="1">
    <source>
        <dbReference type="EMBL" id="NEU94787.1"/>
    </source>
</evidence>
<protein>
    <submittedName>
        <fullName evidence="1">AlpA family phage regulatory protein</fullName>
    </submittedName>
</protein>
<dbReference type="Pfam" id="PF05930">
    <property type="entry name" value="Phage_AlpA"/>
    <property type="match status" value="1"/>
</dbReference>
<gene>
    <name evidence="1" type="ORF">FNJ47_02830</name>
</gene>
<evidence type="ECO:0000313" key="2">
    <source>
        <dbReference type="Proteomes" id="UP000468531"/>
    </source>
</evidence>